<keyword evidence="2" id="KW-1133">Transmembrane helix</keyword>
<feature type="transmembrane region" description="Helical" evidence="2">
    <location>
        <begin position="395"/>
        <end position="418"/>
    </location>
</feature>
<dbReference type="EMBL" id="BRYB01003970">
    <property type="protein sequence ID" value="GMI23563.1"/>
    <property type="molecule type" value="Genomic_DNA"/>
</dbReference>
<protein>
    <submittedName>
        <fullName evidence="3">Uncharacterized protein</fullName>
    </submittedName>
</protein>
<feature type="region of interest" description="Disordered" evidence="1">
    <location>
        <begin position="104"/>
        <end position="154"/>
    </location>
</feature>
<feature type="compositionally biased region" description="Low complexity" evidence="1">
    <location>
        <begin position="142"/>
        <end position="154"/>
    </location>
</feature>
<evidence type="ECO:0000256" key="2">
    <source>
        <dbReference type="SAM" id="Phobius"/>
    </source>
</evidence>
<proteinExistence type="predicted"/>
<feature type="region of interest" description="Disordered" evidence="1">
    <location>
        <begin position="288"/>
        <end position="307"/>
    </location>
</feature>
<evidence type="ECO:0000313" key="3">
    <source>
        <dbReference type="EMBL" id="GMI23563.1"/>
    </source>
</evidence>
<accession>A0ABQ6MCL0</accession>
<feature type="transmembrane region" description="Helical" evidence="2">
    <location>
        <begin position="218"/>
        <end position="239"/>
    </location>
</feature>
<gene>
    <name evidence="3" type="ORF">TeGR_g1551</name>
</gene>
<keyword evidence="4" id="KW-1185">Reference proteome</keyword>
<comment type="caution">
    <text evidence="3">The sequence shown here is derived from an EMBL/GenBank/DDBJ whole genome shotgun (WGS) entry which is preliminary data.</text>
</comment>
<evidence type="ECO:0000256" key="1">
    <source>
        <dbReference type="SAM" id="MobiDB-lite"/>
    </source>
</evidence>
<feature type="compositionally biased region" description="Basic and acidic residues" evidence="1">
    <location>
        <begin position="289"/>
        <end position="307"/>
    </location>
</feature>
<feature type="compositionally biased region" description="Low complexity" evidence="1">
    <location>
        <begin position="104"/>
        <end position="134"/>
    </location>
</feature>
<keyword evidence="2" id="KW-0472">Membrane</keyword>
<sequence>MLRNLLCCVKDVFGHLPPLSLPAVSTPLSLLPLFAVLLPLLPASLRAAIAKTDVISTPIFFLQAHPVFFLGVASLRQLPGRLRELRGCARWAAQIAEQEQALPPRAAAAAAAPKPSQGGKASGGKASAPSSPGRAARRSRSRTPTPAAKADPDALDPAAAAASLAVLRLSLEQHAQALSEKALTDLCCAAIGVCFTWLSTHSLHVSETPLLGGMDAVIAALCVMEAALAPLLFFMWRAASSSRARAREMELVADRGWDGEVHPGALAAEDPPAFKSLLDLVAAAASARDAADPGADEKTPRKQDRDALDERLYHEALASGFGSDAGSNEALYPWHSSDPAASVAAAFPAVYAGADALLNSSPLRTAPAQPGIVYDAVPLVQGGGERMQLEAYREYAYFALNATAFYGYLMAPVTYYGVLPALKLGASDAAADWWGNFAGDFCWTVEPLLVIFGGKAITWWLFRGGGEGGGKEKKD</sequence>
<reference evidence="3 4" key="1">
    <citation type="journal article" date="2023" name="Commun. Biol.">
        <title>Genome analysis of Parmales, the sister group of diatoms, reveals the evolutionary specialization of diatoms from phago-mixotrophs to photoautotrophs.</title>
        <authorList>
            <person name="Ban H."/>
            <person name="Sato S."/>
            <person name="Yoshikawa S."/>
            <person name="Yamada K."/>
            <person name="Nakamura Y."/>
            <person name="Ichinomiya M."/>
            <person name="Sato N."/>
            <person name="Blanc-Mathieu R."/>
            <person name="Endo H."/>
            <person name="Kuwata A."/>
            <person name="Ogata H."/>
        </authorList>
    </citation>
    <scope>NUCLEOTIDE SEQUENCE [LARGE SCALE GENOMIC DNA]</scope>
</reference>
<organism evidence="3 4">
    <name type="scientific">Tetraparma gracilis</name>
    <dbReference type="NCBI Taxonomy" id="2962635"/>
    <lineage>
        <taxon>Eukaryota</taxon>
        <taxon>Sar</taxon>
        <taxon>Stramenopiles</taxon>
        <taxon>Ochrophyta</taxon>
        <taxon>Bolidophyceae</taxon>
        <taxon>Parmales</taxon>
        <taxon>Triparmaceae</taxon>
        <taxon>Tetraparma</taxon>
    </lineage>
</organism>
<name>A0ABQ6MCL0_9STRA</name>
<dbReference type="Proteomes" id="UP001165060">
    <property type="component" value="Unassembled WGS sequence"/>
</dbReference>
<keyword evidence="2" id="KW-0812">Transmembrane</keyword>
<evidence type="ECO:0000313" key="4">
    <source>
        <dbReference type="Proteomes" id="UP001165060"/>
    </source>
</evidence>